<evidence type="ECO:0000313" key="3">
    <source>
        <dbReference type="Proteomes" id="UP001215280"/>
    </source>
</evidence>
<dbReference type="EMBL" id="JARJLG010000232">
    <property type="protein sequence ID" value="KAJ7724983.1"/>
    <property type="molecule type" value="Genomic_DNA"/>
</dbReference>
<proteinExistence type="predicted"/>
<keyword evidence="1" id="KW-0175">Coiled coil</keyword>
<evidence type="ECO:0000256" key="1">
    <source>
        <dbReference type="SAM" id="Coils"/>
    </source>
</evidence>
<gene>
    <name evidence="2" type="ORF">DFH07DRAFT_260995</name>
</gene>
<evidence type="ECO:0000313" key="2">
    <source>
        <dbReference type="EMBL" id="KAJ7724983.1"/>
    </source>
</evidence>
<protein>
    <recommendedName>
        <fullName evidence="4">F-box domain-containing protein</fullName>
    </recommendedName>
</protein>
<name>A0AAD7HPR0_9AGAR</name>
<keyword evidence="3" id="KW-1185">Reference proteome</keyword>
<feature type="coiled-coil region" evidence="1">
    <location>
        <begin position="44"/>
        <end position="71"/>
    </location>
</feature>
<evidence type="ECO:0008006" key="4">
    <source>
        <dbReference type="Google" id="ProtNLM"/>
    </source>
</evidence>
<sequence length="144" mass="16356">MTRESAVAARSIETRRRHTLTGWRVKHNNDPLSKLEIGSIHASVKDARRDLEQIDRDLDRAKKAVATLSKERNATNRFIAKELALLSPIRGLPREMLAEIFVHHARMFAGHDGYIQASLKVSQVSQGWRNVAHSTAILWARFPL</sequence>
<organism evidence="2 3">
    <name type="scientific">Mycena maculata</name>
    <dbReference type="NCBI Taxonomy" id="230809"/>
    <lineage>
        <taxon>Eukaryota</taxon>
        <taxon>Fungi</taxon>
        <taxon>Dikarya</taxon>
        <taxon>Basidiomycota</taxon>
        <taxon>Agaricomycotina</taxon>
        <taxon>Agaricomycetes</taxon>
        <taxon>Agaricomycetidae</taxon>
        <taxon>Agaricales</taxon>
        <taxon>Marasmiineae</taxon>
        <taxon>Mycenaceae</taxon>
        <taxon>Mycena</taxon>
    </lineage>
</organism>
<dbReference type="Proteomes" id="UP001215280">
    <property type="component" value="Unassembled WGS sequence"/>
</dbReference>
<feature type="non-terminal residue" evidence="2">
    <location>
        <position position="1"/>
    </location>
</feature>
<reference evidence="2" key="1">
    <citation type="submission" date="2023-03" db="EMBL/GenBank/DDBJ databases">
        <title>Massive genome expansion in bonnet fungi (Mycena s.s.) driven by repeated elements and novel gene families across ecological guilds.</title>
        <authorList>
            <consortium name="Lawrence Berkeley National Laboratory"/>
            <person name="Harder C.B."/>
            <person name="Miyauchi S."/>
            <person name="Viragh M."/>
            <person name="Kuo A."/>
            <person name="Thoen E."/>
            <person name="Andreopoulos B."/>
            <person name="Lu D."/>
            <person name="Skrede I."/>
            <person name="Drula E."/>
            <person name="Henrissat B."/>
            <person name="Morin E."/>
            <person name="Kohler A."/>
            <person name="Barry K."/>
            <person name="LaButti K."/>
            <person name="Morin E."/>
            <person name="Salamov A."/>
            <person name="Lipzen A."/>
            <person name="Mereny Z."/>
            <person name="Hegedus B."/>
            <person name="Baldrian P."/>
            <person name="Stursova M."/>
            <person name="Weitz H."/>
            <person name="Taylor A."/>
            <person name="Grigoriev I.V."/>
            <person name="Nagy L.G."/>
            <person name="Martin F."/>
            <person name="Kauserud H."/>
        </authorList>
    </citation>
    <scope>NUCLEOTIDE SEQUENCE</scope>
    <source>
        <strain evidence="2">CBHHK188m</strain>
    </source>
</reference>
<accession>A0AAD7HPR0</accession>
<comment type="caution">
    <text evidence="2">The sequence shown here is derived from an EMBL/GenBank/DDBJ whole genome shotgun (WGS) entry which is preliminary data.</text>
</comment>
<dbReference type="AlphaFoldDB" id="A0AAD7HPR0"/>